<gene>
    <name evidence="1" type="ORF">AVDCRST_MAG85-185</name>
</gene>
<protein>
    <submittedName>
        <fullName evidence="1">Uncharacterized protein</fullName>
    </submittedName>
</protein>
<accession>A0A6J4RJL1</accession>
<dbReference type="EMBL" id="CADCVT010000022">
    <property type="protein sequence ID" value="CAA9474325.1"/>
    <property type="molecule type" value="Genomic_DNA"/>
</dbReference>
<feature type="non-terminal residue" evidence="1">
    <location>
        <position position="27"/>
    </location>
</feature>
<evidence type="ECO:0000313" key="1">
    <source>
        <dbReference type="EMBL" id="CAA9474325.1"/>
    </source>
</evidence>
<proteinExistence type="predicted"/>
<reference evidence="1" key="1">
    <citation type="submission" date="2020-02" db="EMBL/GenBank/DDBJ databases">
        <authorList>
            <person name="Meier V. D."/>
        </authorList>
    </citation>
    <scope>NUCLEOTIDE SEQUENCE</scope>
    <source>
        <strain evidence="1">AVDCRST_MAG85</strain>
    </source>
</reference>
<dbReference type="AlphaFoldDB" id="A0A6J4RJL1"/>
<sequence length="27" mass="3052">MRTASSFAPAARELGSLLLHDFEQTFR</sequence>
<organism evidence="1">
    <name type="scientific">uncultured Solirubrobacteraceae bacterium</name>
    <dbReference type="NCBI Taxonomy" id="1162706"/>
    <lineage>
        <taxon>Bacteria</taxon>
        <taxon>Bacillati</taxon>
        <taxon>Actinomycetota</taxon>
        <taxon>Thermoleophilia</taxon>
        <taxon>Solirubrobacterales</taxon>
        <taxon>Solirubrobacteraceae</taxon>
        <taxon>environmental samples</taxon>
    </lineage>
</organism>
<name>A0A6J4RJL1_9ACTN</name>